<dbReference type="AlphaFoldDB" id="A0A9D7SPG3"/>
<dbReference type="CDD" id="cd15482">
    <property type="entry name" value="Sialidase_non-viral"/>
    <property type="match status" value="1"/>
</dbReference>
<dbReference type="SUPFAM" id="SSF110296">
    <property type="entry name" value="Oligoxyloglucan reducing end-specific cellobiohydrolase"/>
    <property type="match status" value="1"/>
</dbReference>
<dbReference type="SMART" id="SM00089">
    <property type="entry name" value="PKD"/>
    <property type="match status" value="1"/>
</dbReference>
<dbReference type="InterPro" id="IPR022409">
    <property type="entry name" value="PKD/Chitinase_dom"/>
</dbReference>
<keyword evidence="1" id="KW-0812">Transmembrane</keyword>
<gene>
    <name evidence="3" type="ORF">IPP15_00090</name>
</gene>
<evidence type="ECO:0000256" key="1">
    <source>
        <dbReference type="SAM" id="Phobius"/>
    </source>
</evidence>
<sequence length="1206" mass="130225">MFSSKSKLRRFFFFVVSLSLVTFLSSWIFFQFHDLNSSIPKLLTNTDTLSCCEQDKIESTKHAWGDLLSSHPYYNRPVRSKKEWNKIPSQDRPDLAFELDFLKTMDPATGEVPYERLYNANLELEKLIKKRVAIPGVSWTERGPNNVGGRTRCIMFDPNDITFKKVWAGGVGGGLWYTNDITVVSPVWNKVNDFWSNIAITTMAYNPNNKQELYVGTGEGWFNVDAQEGSGIWKSSNGGATWTNLPATLPGAYNSNSNFHYIQKIAIKNNGFIFAATRGYFINAGGIMRSIDGGTTWTKVLNVYTGAPSLYDRASDVEIAANGDLYAAFGIGSAGKIFKSLNAVDGALGTWTDLSTLVGIANGQRIELACAPSNANVIYAVAAGGSGSNDVEWLKRSINGGTTWTAIAIPRNVDDGVTYFTNGQAWYNLILAVHPTNSDYVIAGGLDLHRTVNGGTSWSGISQWYGGFSQPFVHADQHAIVFRPGATNEVTFGNDGGLFYSANAGNSAATPSFAVKNTGYNVTQFYACATKNEFNSNYFLAGAQDNGTQKFTLPLAGNTTQATSGDGGFCHIDQLNSTFQITSYIYNNLYRSINAGGTFSSIISQNTGFFINPSEYDSNRKILYASSNSDLIKRVTGINGTITNTDISISVGVSKISSLKVSPFNDVVFLGIANGRIYKYTNPSTASPILTRIDNGATPISNTGWVSSIDVGEDDNHLLVTYSNYGVISVWQTTDAGAHWYNKEGNLPDIPIRWAIYNPDDREQVIAATEIGVWTTGNFGHTSGSIPVWGIGNTGPANTRCDMLKYRPADKMVVVATHGRGLFTSDIFITTSIADFTVDVSTSCSGALTVHFMDTSLKPNGSWAWDIDNNGSIDYTIQNPTHTYTSPGIYSVKLTINIGAATITKENLIIVLSSAPVTNTGCTFSPNSNSGNNFGIGIFRFAIGNIDYTTPNNDGYYQNYTCTQATVLDQNTSYNVTVQTGTFNNEGARLYIDYNNNGIFESGEGVVSFPSNMDGTRTLSFTTPNAGIVKNKGLRSRIISKYSGIPTTACDVSTYGQAEDYTVYFSCSLIVTQTSGTAAGSLPAAIACANSGDTIRISSLLAGQTLNIGSSTIILNKNLVIIGQGSNINITDSGNSVFDITVGTTIELQNLTITAGTSMTAGAINNSGILKLNNMNIFRNPVILGAILLRNNPGGQILFFGMCFVQ</sequence>
<organism evidence="3 4">
    <name type="scientific">Candidatus Opimibacter skivensis</name>
    <dbReference type="NCBI Taxonomy" id="2982028"/>
    <lineage>
        <taxon>Bacteria</taxon>
        <taxon>Pseudomonadati</taxon>
        <taxon>Bacteroidota</taxon>
        <taxon>Saprospiria</taxon>
        <taxon>Saprospirales</taxon>
        <taxon>Saprospiraceae</taxon>
        <taxon>Candidatus Opimibacter</taxon>
    </lineage>
</organism>
<proteinExistence type="predicted"/>
<dbReference type="SUPFAM" id="SSF49299">
    <property type="entry name" value="PKD domain"/>
    <property type="match status" value="1"/>
</dbReference>
<protein>
    <recommendedName>
        <fullName evidence="2">PKD domain-containing protein</fullName>
    </recommendedName>
</protein>
<dbReference type="Pfam" id="PF20009">
    <property type="entry name" value="GEVED"/>
    <property type="match status" value="1"/>
</dbReference>
<dbReference type="Pfam" id="PF18911">
    <property type="entry name" value="PKD_4"/>
    <property type="match status" value="1"/>
</dbReference>
<dbReference type="PROSITE" id="PS50093">
    <property type="entry name" value="PKD"/>
    <property type="match status" value="1"/>
</dbReference>
<dbReference type="Proteomes" id="UP000808337">
    <property type="component" value="Unassembled WGS sequence"/>
</dbReference>
<dbReference type="CDD" id="cd00146">
    <property type="entry name" value="PKD"/>
    <property type="match status" value="1"/>
</dbReference>
<keyword evidence="1" id="KW-0472">Membrane</keyword>
<dbReference type="InterPro" id="IPR013783">
    <property type="entry name" value="Ig-like_fold"/>
</dbReference>
<keyword evidence="1" id="KW-1133">Transmembrane helix</keyword>
<dbReference type="InterPro" id="IPR015943">
    <property type="entry name" value="WD40/YVTN_repeat-like_dom_sf"/>
</dbReference>
<dbReference type="Gene3D" id="2.60.40.10">
    <property type="entry name" value="Immunoglobulins"/>
    <property type="match status" value="1"/>
</dbReference>
<dbReference type="EMBL" id="JADKGY010000001">
    <property type="protein sequence ID" value="MBK9980820.1"/>
    <property type="molecule type" value="Genomic_DNA"/>
</dbReference>
<evidence type="ECO:0000313" key="4">
    <source>
        <dbReference type="Proteomes" id="UP000808337"/>
    </source>
</evidence>
<reference evidence="3 4" key="1">
    <citation type="submission" date="2020-10" db="EMBL/GenBank/DDBJ databases">
        <title>Connecting structure to function with the recovery of over 1000 high-quality activated sludge metagenome-assembled genomes encoding full-length rRNA genes using long-read sequencing.</title>
        <authorList>
            <person name="Singleton C.M."/>
            <person name="Petriglieri F."/>
            <person name="Kristensen J.M."/>
            <person name="Kirkegaard R.H."/>
            <person name="Michaelsen T.Y."/>
            <person name="Andersen M.H."/>
            <person name="Karst S.M."/>
            <person name="Dueholm M.S."/>
            <person name="Nielsen P.H."/>
            <person name="Albertsen M."/>
        </authorList>
    </citation>
    <scope>NUCLEOTIDE SEQUENCE [LARGE SCALE GENOMIC DNA]</scope>
    <source>
        <strain evidence="3">Ribe_18-Q3-R11-54_MAXAC.273</strain>
    </source>
</reference>
<feature type="transmembrane region" description="Helical" evidence="1">
    <location>
        <begin position="12"/>
        <end position="30"/>
    </location>
</feature>
<comment type="caution">
    <text evidence="3">The sequence shown here is derived from an EMBL/GenBank/DDBJ whole genome shotgun (WGS) entry which is preliminary data.</text>
</comment>
<dbReference type="Gene3D" id="2.130.10.10">
    <property type="entry name" value="YVTN repeat-like/Quinoprotein amine dehydrogenase"/>
    <property type="match status" value="2"/>
</dbReference>
<dbReference type="InterPro" id="IPR035986">
    <property type="entry name" value="PKD_dom_sf"/>
</dbReference>
<feature type="domain" description="PKD" evidence="2">
    <location>
        <begin position="859"/>
        <end position="911"/>
    </location>
</feature>
<name>A0A9D7SPG3_9BACT</name>
<accession>A0A9D7SPG3</accession>
<dbReference type="InterPro" id="IPR000601">
    <property type="entry name" value="PKD_dom"/>
</dbReference>
<dbReference type="InterPro" id="IPR045474">
    <property type="entry name" value="GEVED"/>
</dbReference>
<evidence type="ECO:0000313" key="3">
    <source>
        <dbReference type="EMBL" id="MBK9980820.1"/>
    </source>
</evidence>
<evidence type="ECO:0000259" key="2">
    <source>
        <dbReference type="PROSITE" id="PS50093"/>
    </source>
</evidence>